<evidence type="ECO:0000313" key="3">
    <source>
        <dbReference type="EMBL" id="MBV0925424.1"/>
    </source>
</evidence>
<keyword evidence="4" id="KW-1185">Reference proteome</keyword>
<evidence type="ECO:0000256" key="1">
    <source>
        <dbReference type="SAM" id="MobiDB-lite"/>
    </source>
</evidence>
<dbReference type="EMBL" id="JAHQXF010000002">
    <property type="protein sequence ID" value="MBV0925424.1"/>
    <property type="molecule type" value="Genomic_DNA"/>
</dbReference>
<feature type="domain" description="Halobacterial output" evidence="2">
    <location>
        <begin position="26"/>
        <end position="93"/>
    </location>
</feature>
<evidence type="ECO:0000259" key="2">
    <source>
        <dbReference type="Pfam" id="PF18545"/>
    </source>
</evidence>
<comment type="caution">
    <text evidence="3">The sequence shown here is derived from an EMBL/GenBank/DDBJ whole genome shotgun (WGS) entry which is preliminary data.</text>
</comment>
<proteinExistence type="predicted"/>
<dbReference type="Pfam" id="PF18545">
    <property type="entry name" value="HalOD1"/>
    <property type="match status" value="1"/>
</dbReference>
<organism evidence="3 4">
    <name type="scientific">Haloarcula limicola</name>
    <dbReference type="NCBI Taxonomy" id="1429915"/>
    <lineage>
        <taxon>Archaea</taxon>
        <taxon>Methanobacteriati</taxon>
        <taxon>Methanobacteriota</taxon>
        <taxon>Stenosarchaea group</taxon>
        <taxon>Halobacteria</taxon>
        <taxon>Halobacteriales</taxon>
        <taxon>Haloarculaceae</taxon>
        <taxon>Haloarcula</taxon>
    </lineage>
</organism>
<dbReference type="AlphaFoldDB" id="A0A8J8C5P7"/>
<reference evidence="3 4" key="1">
    <citation type="submission" date="2021-06" db="EMBL/GenBank/DDBJ databases">
        <title>New haloarchaea isolates fom saline soil.</title>
        <authorList>
            <person name="Duran-Viseras A."/>
            <person name="Sanchez-Porro C.S."/>
            <person name="Ventosa A."/>
        </authorList>
    </citation>
    <scope>NUCLEOTIDE SEQUENCE [LARGE SCALE GENOMIC DNA]</scope>
    <source>
        <strain evidence="3 4">JCM 183640</strain>
    </source>
</reference>
<name>A0A8J8C5P7_9EURY</name>
<dbReference type="OrthoDB" id="242836at2157"/>
<sequence length="102" mass="10787">MSQSFNTDNRRRVPEGTVSEQFDWAETDPSMAVAETIAAAAGRTPTEGTPLYESIDAGAIDTLFGAGDDSPDRQFSFTHEGLSVTVSGDGTVSARPATDSVW</sequence>
<dbReference type="Proteomes" id="UP000766550">
    <property type="component" value="Unassembled WGS sequence"/>
</dbReference>
<dbReference type="InterPro" id="IPR040624">
    <property type="entry name" value="HalOD1"/>
</dbReference>
<accession>A0A8J8C5P7</accession>
<gene>
    <name evidence="3" type="ORF">KTS45_14550</name>
</gene>
<feature type="region of interest" description="Disordered" evidence="1">
    <location>
        <begin position="1"/>
        <end position="20"/>
    </location>
</feature>
<evidence type="ECO:0000313" key="4">
    <source>
        <dbReference type="Proteomes" id="UP000766550"/>
    </source>
</evidence>
<protein>
    <recommendedName>
        <fullName evidence="2">Halobacterial output domain-containing protein</fullName>
    </recommendedName>
</protein>
<dbReference type="RefSeq" id="WP_162318250.1">
    <property type="nucleotide sequence ID" value="NZ_JAHQXF010000002.1"/>
</dbReference>